<reference evidence="4 5" key="1">
    <citation type="submission" date="2019-01" db="EMBL/GenBank/DDBJ databases">
        <authorList>
            <consortium name="Pathogen Informatics"/>
        </authorList>
    </citation>
    <scope>NUCLEOTIDE SEQUENCE [LARGE SCALE GENOMIC DNA]</scope>
    <source>
        <strain evidence="4 5">NCTC10172</strain>
    </source>
</reference>
<name>A0A449BJV7_9MOLU</name>
<gene>
    <name evidence="2" type="primary">hpf</name>
    <name evidence="4" type="ORF">NCTC10172_00754</name>
</gene>
<dbReference type="STRING" id="1408416.GCA_000702765_00192"/>
<dbReference type="Proteomes" id="UP000290909">
    <property type="component" value="Chromosome"/>
</dbReference>
<dbReference type="InterPro" id="IPR003489">
    <property type="entry name" value="RHF/RaiA"/>
</dbReference>
<protein>
    <recommendedName>
        <fullName evidence="2">Ribosome hibernation promoting factor</fullName>
        <shortName evidence="2">HPF</shortName>
    </recommendedName>
</protein>
<dbReference type="InterPro" id="IPR038416">
    <property type="entry name" value="Ribosom_S30AE_C_sf"/>
</dbReference>
<evidence type="ECO:0000259" key="3">
    <source>
        <dbReference type="Pfam" id="PF16321"/>
    </source>
</evidence>
<dbReference type="PANTHER" id="PTHR33231">
    <property type="entry name" value="30S RIBOSOMAL PROTEIN"/>
    <property type="match status" value="1"/>
</dbReference>
<dbReference type="Gene3D" id="3.30.160.100">
    <property type="entry name" value="Ribosome hibernation promotion factor-like"/>
    <property type="match status" value="1"/>
</dbReference>
<comment type="function">
    <text evidence="2">Required for dimerization of active 70S ribosomes into 100S ribosomes in stationary phase; 100S ribosomes are translationally inactive and sometimes present during exponential growth.</text>
</comment>
<evidence type="ECO:0000313" key="4">
    <source>
        <dbReference type="EMBL" id="VEU82734.1"/>
    </source>
</evidence>
<dbReference type="InterPro" id="IPR036567">
    <property type="entry name" value="RHF-like"/>
</dbReference>
<evidence type="ECO:0000313" key="5">
    <source>
        <dbReference type="Proteomes" id="UP000290909"/>
    </source>
</evidence>
<dbReference type="RefSeq" id="WP_035368336.1">
    <property type="nucleotide sequence ID" value="NZ_LR215050.1"/>
</dbReference>
<dbReference type="EMBL" id="LR215050">
    <property type="protein sequence ID" value="VEU82734.1"/>
    <property type="molecule type" value="Genomic_DNA"/>
</dbReference>
<dbReference type="SUPFAM" id="SSF69754">
    <property type="entry name" value="Ribosome binding protein Y (YfiA homologue)"/>
    <property type="match status" value="1"/>
</dbReference>
<evidence type="ECO:0000256" key="2">
    <source>
        <dbReference type="HAMAP-Rule" id="MF_00839"/>
    </source>
</evidence>
<dbReference type="CDD" id="cd00552">
    <property type="entry name" value="RaiA"/>
    <property type="match status" value="1"/>
</dbReference>
<dbReference type="PANTHER" id="PTHR33231:SF1">
    <property type="entry name" value="30S RIBOSOMAL PROTEIN"/>
    <property type="match status" value="1"/>
</dbReference>
<keyword evidence="2" id="KW-0963">Cytoplasm</keyword>
<keyword evidence="1 2" id="KW-0810">Translation regulation</keyword>
<organism evidence="4 5">
    <name type="scientific">Acholeplasma hippikon</name>
    <dbReference type="NCBI Taxonomy" id="264636"/>
    <lineage>
        <taxon>Bacteria</taxon>
        <taxon>Bacillati</taxon>
        <taxon>Mycoplasmatota</taxon>
        <taxon>Mollicutes</taxon>
        <taxon>Acholeplasmatales</taxon>
        <taxon>Acholeplasmataceae</taxon>
        <taxon>Acholeplasma</taxon>
    </lineage>
</organism>
<dbReference type="Gene3D" id="3.30.505.50">
    <property type="entry name" value="Sigma 54 modulation/S30EA ribosomal protein, C-terminal domain"/>
    <property type="match status" value="1"/>
</dbReference>
<comment type="similarity">
    <text evidence="2">Belongs to the HPF/YfiA ribosome-associated protein family. Long HPF subfamily.</text>
</comment>
<dbReference type="KEGG" id="ahk:NCTC10172_00754"/>
<dbReference type="InterPro" id="IPR032528">
    <property type="entry name" value="Ribosom_S30AE_C"/>
</dbReference>
<comment type="subunit">
    <text evidence="2">Interacts with 100S ribosomes.</text>
</comment>
<dbReference type="GO" id="GO:0045900">
    <property type="term" value="P:negative regulation of translational elongation"/>
    <property type="evidence" value="ECO:0007669"/>
    <property type="project" value="TreeGrafter"/>
</dbReference>
<dbReference type="InterPro" id="IPR050574">
    <property type="entry name" value="HPF/YfiA_ribosome-assoc"/>
</dbReference>
<keyword evidence="5" id="KW-1185">Reference proteome</keyword>
<dbReference type="InterPro" id="IPR034694">
    <property type="entry name" value="HPF_long/plastid"/>
</dbReference>
<accession>A0A449BJV7</accession>
<proteinExistence type="inferred from homology"/>
<dbReference type="GO" id="GO:0022627">
    <property type="term" value="C:cytosolic small ribosomal subunit"/>
    <property type="evidence" value="ECO:0007669"/>
    <property type="project" value="TreeGrafter"/>
</dbReference>
<dbReference type="Pfam" id="PF16321">
    <property type="entry name" value="Ribosom_S30AE_C"/>
    <property type="match status" value="1"/>
</dbReference>
<evidence type="ECO:0000256" key="1">
    <source>
        <dbReference type="ARBA" id="ARBA00022845"/>
    </source>
</evidence>
<dbReference type="NCBIfam" id="TIGR00741">
    <property type="entry name" value="yfiA"/>
    <property type="match status" value="1"/>
</dbReference>
<dbReference type="GO" id="GO:0043024">
    <property type="term" value="F:ribosomal small subunit binding"/>
    <property type="evidence" value="ECO:0007669"/>
    <property type="project" value="TreeGrafter"/>
</dbReference>
<comment type="subcellular location">
    <subcellularLocation>
        <location evidence="2">Cytoplasm</location>
    </subcellularLocation>
</comment>
<dbReference type="Pfam" id="PF02482">
    <property type="entry name" value="Ribosomal_S30AE"/>
    <property type="match status" value="1"/>
</dbReference>
<sequence>MRYEITGKNGFQPTDAIRAYVEKKMVKVINFFDNNAVDYARIVLSAYKNFTKVEVTIPSPYIILRSEVKDPDMYAAIDKTVDKLSQQIRKHKTKVRKEMQKGGAKSIFTQEFDTEALEKEVKANNLVKSKKISIKPMTVDDAITAMELSGHDFFIFLDINTFDPRIVYRRDDGDYAVIDAAPEKNK</sequence>
<dbReference type="AlphaFoldDB" id="A0A449BJV7"/>
<feature type="domain" description="Sigma 54 modulation/S30EA ribosomal protein C-terminal" evidence="3">
    <location>
        <begin position="125"/>
        <end position="176"/>
    </location>
</feature>
<dbReference type="HAMAP" id="MF_00839">
    <property type="entry name" value="HPF"/>
    <property type="match status" value="1"/>
</dbReference>